<feature type="repeat" description="PPR" evidence="2">
    <location>
        <begin position="105"/>
        <end position="139"/>
    </location>
</feature>
<feature type="repeat" description="PPR" evidence="2">
    <location>
        <begin position="208"/>
        <end position="242"/>
    </location>
</feature>
<evidence type="ECO:0008006" key="5">
    <source>
        <dbReference type="Google" id="ProtNLM"/>
    </source>
</evidence>
<evidence type="ECO:0000313" key="4">
    <source>
        <dbReference type="Proteomes" id="UP001188597"/>
    </source>
</evidence>
<dbReference type="InterPro" id="IPR011990">
    <property type="entry name" value="TPR-like_helical_dom_sf"/>
</dbReference>
<dbReference type="Pfam" id="PF01535">
    <property type="entry name" value="PPR"/>
    <property type="match status" value="3"/>
</dbReference>
<accession>A0AA89B054</accession>
<reference evidence="3" key="1">
    <citation type="submission" date="2022-12" db="EMBL/GenBank/DDBJ databases">
        <title>Draft genome assemblies for two species of Escallonia (Escalloniales).</title>
        <authorList>
            <person name="Chanderbali A."/>
            <person name="Dervinis C."/>
            <person name="Anghel I."/>
            <person name="Soltis D."/>
            <person name="Soltis P."/>
            <person name="Zapata F."/>
        </authorList>
    </citation>
    <scope>NUCLEOTIDE SEQUENCE</scope>
    <source>
        <strain evidence="3">UCBG64.0493</strain>
        <tissue evidence="3">Leaf</tissue>
    </source>
</reference>
<organism evidence="3 4">
    <name type="scientific">Escallonia herrerae</name>
    <dbReference type="NCBI Taxonomy" id="1293975"/>
    <lineage>
        <taxon>Eukaryota</taxon>
        <taxon>Viridiplantae</taxon>
        <taxon>Streptophyta</taxon>
        <taxon>Embryophyta</taxon>
        <taxon>Tracheophyta</taxon>
        <taxon>Spermatophyta</taxon>
        <taxon>Magnoliopsida</taxon>
        <taxon>eudicotyledons</taxon>
        <taxon>Gunneridae</taxon>
        <taxon>Pentapetalae</taxon>
        <taxon>asterids</taxon>
        <taxon>campanulids</taxon>
        <taxon>Escalloniales</taxon>
        <taxon>Escalloniaceae</taxon>
        <taxon>Escallonia</taxon>
    </lineage>
</organism>
<name>A0AA89B054_9ASTE</name>
<comment type="caution">
    <text evidence="3">The sequence shown here is derived from an EMBL/GenBank/DDBJ whole genome shotgun (WGS) entry which is preliminary data.</text>
</comment>
<dbReference type="GO" id="GO:0003723">
    <property type="term" value="F:RNA binding"/>
    <property type="evidence" value="ECO:0007669"/>
    <property type="project" value="InterPro"/>
</dbReference>
<dbReference type="AlphaFoldDB" id="A0AA89B054"/>
<dbReference type="GO" id="GO:0009451">
    <property type="term" value="P:RNA modification"/>
    <property type="evidence" value="ECO:0007669"/>
    <property type="project" value="InterPro"/>
</dbReference>
<dbReference type="NCBIfam" id="TIGR00756">
    <property type="entry name" value="PPR"/>
    <property type="match status" value="4"/>
</dbReference>
<proteinExistence type="predicted"/>
<dbReference type="FunFam" id="1.25.40.10:FF:000442">
    <property type="entry name" value="Pentatricopeptide repeat-containing protein At3g49710"/>
    <property type="match status" value="1"/>
</dbReference>
<gene>
    <name evidence="3" type="ORF">RJ639_045622</name>
</gene>
<evidence type="ECO:0000256" key="2">
    <source>
        <dbReference type="PROSITE-ProRule" id="PRU00708"/>
    </source>
</evidence>
<dbReference type="InterPro" id="IPR002885">
    <property type="entry name" value="PPR_rpt"/>
</dbReference>
<dbReference type="Proteomes" id="UP001188597">
    <property type="component" value="Unassembled WGS sequence"/>
</dbReference>
<dbReference type="FunFam" id="1.25.40.10:FF:000353">
    <property type="entry name" value="Pentatricopeptide repeat-containing protein At4g39530"/>
    <property type="match status" value="1"/>
</dbReference>
<dbReference type="PROSITE" id="PS51375">
    <property type="entry name" value="PPR"/>
    <property type="match status" value="4"/>
</dbReference>
<protein>
    <recommendedName>
        <fullName evidence="5">Pentatricopeptide repeat-containing protein</fullName>
    </recommendedName>
</protein>
<dbReference type="FunFam" id="1.25.40.10:FF:000452">
    <property type="entry name" value="pentatricopeptide repeat-containing protein At2g03880, mitochondrial"/>
    <property type="match status" value="1"/>
</dbReference>
<sequence length="431" mass="47698">MVVVYMSKSHQFNCRHRASCTYGLIKLAHRLHSLAIPVSTPSYNFDKNQSLNDLWKSGGVDEARQVFDSMPDPDEFAWNTMVAAYASTGRLAEAKQLFEETPKKGSITWSSLISGYCRYGLENEALQLFWQMRHEGHKPSQFTLGSLLRMCSTKGLLSRGEQVHAHAVKTQFDSNVFVVTGLVDMYAKCRCLSEAEYLFGRMKFHERNHVTWTAMITGYSQNGDQLGAIKCFRDMRAVGVESNQYTFPSVLTACAAISDCWFGAQVHGCIVLGGFGTNVFVESALVDMYAKCGDLNSARRALETMETDDVISWNSMIVGCVRQGFEEEALLLFKKMHERSLKIARVSLLAGKELPLRADAMLDGHRGVVLSGRGSAILEGRMGDLLDRRVGAMLGGHAGDVLVMVSAKRQLATPWLVTSIAIWSDACLGST</sequence>
<evidence type="ECO:0000313" key="3">
    <source>
        <dbReference type="EMBL" id="KAK3021433.1"/>
    </source>
</evidence>
<feature type="repeat" description="PPR" evidence="2">
    <location>
        <begin position="74"/>
        <end position="104"/>
    </location>
</feature>
<feature type="repeat" description="PPR" evidence="2">
    <location>
        <begin position="309"/>
        <end position="343"/>
    </location>
</feature>
<evidence type="ECO:0000256" key="1">
    <source>
        <dbReference type="ARBA" id="ARBA00022737"/>
    </source>
</evidence>
<dbReference type="PANTHER" id="PTHR47926">
    <property type="entry name" value="PENTATRICOPEPTIDE REPEAT-CONTAINING PROTEIN"/>
    <property type="match status" value="1"/>
</dbReference>
<dbReference type="InterPro" id="IPR046960">
    <property type="entry name" value="PPR_At4g14850-like_plant"/>
</dbReference>
<dbReference type="Pfam" id="PF13041">
    <property type="entry name" value="PPR_2"/>
    <property type="match status" value="2"/>
</dbReference>
<dbReference type="EMBL" id="JAVXUP010000759">
    <property type="protein sequence ID" value="KAK3021433.1"/>
    <property type="molecule type" value="Genomic_DNA"/>
</dbReference>
<dbReference type="Gene3D" id="1.25.40.10">
    <property type="entry name" value="Tetratricopeptide repeat domain"/>
    <property type="match status" value="3"/>
</dbReference>
<keyword evidence="4" id="KW-1185">Reference proteome</keyword>
<keyword evidence="1" id="KW-0677">Repeat</keyword>